<dbReference type="RefSeq" id="WP_049259068.1">
    <property type="nucleotide sequence ID" value="NZ_JVFA01000085.1"/>
</dbReference>
<evidence type="ECO:0000313" key="1">
    <source>
        <dbReference type="EMBL" id="OAM14845.1"/>
    </source>
</evidence>
<accession>A0A1A9RAG2</accession>
<gene>
    <name evidence="1" type="ORF">A7P90_11685</name>
</gene>
<dbReference type="EMBL" id="LXSG01000049">
    <property type="protein sequence ID" value="OAM14845.1"/>
    <property type="molecule type" value="Genomic_DNA"/>
</dbReference>
<name>A0A1A9RAG2_EIKCO</name>
<protein>
    <submittedName>
        <fullName evidence="1">Uncharacterized protein</fullName>
    </submittedName>
</protein>
<proteinExistence type="predicted"/>
<organism evidence="1 2">
    <name type="scientific">Eikenella corrodens</name>
    <dbReference type="NCBI Taxonomy" id="539"/>
    <lineage>
        <taxon>Bacteria</taxon>
        <taxon>Pseudomonadati</taxon>
        <taxon>Pseudomonadota</taxon>
        <taxon>Betaproteobacteria</taxon>
        <taxon>Neisseriales</taxon>
        <taxon>Neisseriaceae</taxon>
        <taxon>Eikenella</taxon>
    </lineage>
</organism>
<dbReference type="AlphaFoldDB" id="A0A1A9RAG2"/>
<comment type="caution">
    <text evidence="1">The sequence shown here is derived from an EMBL/GenBank/DDBJ whole genome shotgun (WGS) entry which is preliminary data.</text>
</comment>
<evidence type="ECO:0000313" key="2">
    <source>
        <dbReference type="Proteomes" id="UP000077589"/>
    </source>
</evidence>
<reference evidence="2" key="1">
    <citation type="submission" date="2016-05" db="EMBL/GenBank/DDBJ databases">
        <title>Draft genome of Corynebacterium afermentans subsp. afermentans LCDC 88199T.</title>
        <authorList>
            <person name="Bernier A.-M."/>
            <person name="Bernard K."/>
        </authorList>
    </citation>
    <scope>NUCLEOTIDE SEQUENCE [LARGE SCALE GENOMIC DNA]</scope>
    <source>
        <strain evidence="2">NML04-0072</strain>
    </source>
</reference>
<dbReference type="Proteomes" id="UP000077589">
    <property type="component" value="Unassembled WGS sequence"/>
</dbReference>
<sequence>MMGGFFLKWISLGFEPTGVNQFSVGRVLESDILGIAAMDCNDGNVKGFVGYKYPIYACCIFA</sequence>